<evidence type="ECO:0000313" key="1">
    <source>
        <dbReference type="EMBL" id="MCL2912338.1"/>
    </source>
</evidence>
<evidence type="ECO:0000313" key="2">
    <source>
        <dbReference type="Proteomes" id="UP001202831"/>
    </source>
</evidence>
<gene>
    <name evidence="1" type="ORF">L2725_00830</name>
</gene>
<reference evidence="1 2" key="1">
    <citation type="submission" date="2022-01" db="EMBL/GenBank/DDBJ databases">
        <title>Whole genome-based taxonomy of the Shewanellaceae.</title>
        <authorList>
            <person name="Martin-Rodriguez A.J."/>
        </authorList>
    </citation>
    <scope>NUCLEOTIDE SEQUENCE [LARGE SCALE GENOMIC DNA]</scope>
    <source>
        <strain evidence="1 2">DSM 21332</strain>
    </source>
</reference>
<organism evidence="1 2">
    <name type="scientific">Shewanella corallii</name>
    <dbReference type="NCBI Taxonomy" id="560080"/>
    <lineage>
        <taxon>Bacteria</taxon>
        <taxon>Pseudomonadati</taxon>
        <taxon>Pseudomonadota</taxon>
        <taxon>Gammaproteobacteria</taxon>
        <taxon>Alteromonadales</taxon>
        <taxon>Shewanellaceae</taxon>
        <taxon>Shewanella</taxon>
    </lineage>
</organism>
<dbReference type="EMBL" id="JAKIKT010000001">
    <property type="protein sequence ID" value="MCL2912338.1"/>
    <property type="molecule type" value="Genomic_DNA"/>
</dbReference>
<dbReference type="RefSeq" id="WP_249247121.1">
    <property type="nucleotide sequence ID" value="NZ_JAKIKT010000001.1"/>
</dbReference>
<keyword evidence="2" id="KW-1185">Reference proteome</keyword>
<evidence type="ECO:0008006" key="3">
    <source>
        <dbReference type="Google" id="ProtNLM"/>
    </source>
</evidence>
<protein>
    <recommendedName>
        <fullName evidence="3">Transporter</fullName>
    </recommendedName>
</protein>
<accession>A0ABT0N1P0</accession>
<proteinExistence type="predicted"/>
<name>A0ABT0N1P0_9GAMM</name>
<dbReference type="Proteomes" id="UP001202831">
    <property type="component" value="Unassembled WGS sequence"/>
</dbReference>
<comment type="caution">
    <text evidence="1">The sequence shown here is derived from an EMBL/GenBank/DDBJ whole genome shotgun (WGS) entry which is preliminary data.</text>
</comment>
<sequence length="266" mass="28999">MRNKLLYLPAAVLSVPLSAEPDISTSPDSIADGESIDISRAPAESSVETLETEVTQVAQPLLAELDFQLFSSSYRHLIGNQPSISSLGDKFGGIGVFPVASSFDMSELSMSMGLWSLQGENPLSLDVTSNYWQRNLPLTPAGMGWDGQTESGAGMGLGMTVRPLDAFALEISGHNLVGILPDSHWSNGITQEWRWRGSRYWQLSGELVPVNGWSLSLGYRQDTANKENQFLLGTGFELSDRVLLDFTGTMTQEQALEAIFRTSVSF</sequence>